<name>A0ABS5SE97_9BACT</name>
<gene>
    <name evidence="2" type="ORF">KI810_07860</name>
</gene>
<keyword evidence="1" id="KW-1133">Transmembrane helix</keyword>
<reference evidence="2 3" key="1">
    <citation type="submission" date="2021-05" db="EMBL/GenBank/DDBJ databases">
        <title>The draft genome of Geobacter luticola JCM 17780.</title>
        <authorList>
            <person name="Xu Z."/>
            <person name="Masuda Y."/>
            <person name="Itoh H."/>
            <person name="Senoo K."/>
        </authorList>
    </citation>
    <scope>NUCLEOTIDE SEQUENCE [LARGE SCALE GENOMIC DNA]</scope>
    <source>
        <strain evidence="2 3">JCM 17780</strain>
    </source>
</reference>
<feature type="transmembrane region" description="Helical" evidence="1">
    <location>
        <begin position="20"/>
        <end position="41"/>
    </location>
</feature>
<proteinExistence type="predicted"/>
<evidence type="ECO:0000313" key="2">
    <source>
        <dbReference type="EMBL" id="MBT0652967.1"/>
    </source>
</evidence>
<dbReference type="EMBL" id="JAHCVK010000002">
    <property type="protein sequence ID" value="MBT0652967.1"/>
    <property type="molecule type" value="Genomic_DNA"/>
</dbReference>
<keyword evidence="1" id="KW-0812">Transmembrane</keyword>
<accession>A0ABS5SE97</accession>
<sequence>MKRFLSHVSNYLRSTQGQTLVEYALILMLIAMVVIFMLMGLGQTVNSTYSKINTGVVNAAGQ</sequence>
<keyword evidence="1" id="KW-0472">Membrane</keyword>
<evidence type="ECO:0000256" key="1">
    <source>
        <dbReference type="SAM" id="Phobius"/>
    </source>
</evidence>
<dbReference type="Proteomes" id="UP000756860">
    <property type="component" value="Unassembled WGS sequence"/>
</dbReference>
<keyword evidence="3" id="KW-1185">Reference proteome</keyword>
<comment type="caution">
    <text evidence="2">The sequence shown here is derived from an EMBL/GenBank/DDBJ whole genome shotgun (WGS) entry which is preliminary data.</text>
</comment>
<evidence type="ECO:0000313" key="3">
    <source>
        <dbReference type="Proteomes" id="UP000756860"/>
    </source>
</evidence>
<organism evidence="2 3">
    <name type="scientific">Geomobilimonas luticola</name>
    <dbReference type="NCBI Taxonomy" id="1114878"/>
    <lineage>
        <taxon>Bacteria</taxon>
        <taxon>Pseudomonadati</taxon>
        <taxon>Thermodesulfobacteriota</taxon>
        <taxon>Desulfuromonadia</taxon>
        <taxon>Geobacterales</taxon>
        <taxon>Geobacteraceae</taxon>
        <taxon>Geomobilimonas</taxon>
    </lineage>
</organism>
<protein>
    <submittedName>
        <fullName evidence="2">Flp family type IVb pilin</fullName>
    </submittedName>
</protein>